<feature type="domain" description="Periplasmic binding protein" evidence="4">
    <location>
        <begin position="52"/>
        <end position="311"/>
    </location>
</feature>
<sequence>MSKTRTWARTGLATAAAATLLLASACNSGSGNSDAGDDATSGGGGSVGGADIYVVGGKSDDPFWSRVKRGAEDAAKVVEASGGSVTWLGPQNYDNLGPDAAKLIDTAVSNGADAVVGPDWVPEAEDAAFKRVVEKDIPLFIYNSGGLEAADAVGALNYVGSDDHVAGVTGGEYLGEQGAQHVLCVNTLPGAANSESRCAGLAEGIEGAGGEAEQLPMPSSSFGNPTAVSQGIKAALLKDDTIDAVVTIGTGDADAAASAIDQAGLGDKVSLGTFDLDETQLERIKEGKQLFAIDQQPYMQGYLAVSMANSYVLYGIELPQRPILTGPAIIDASNVDSAIAGAAAGVR</sequence>
<dbReference type="SUPFAM" id="SSF53822">
    <property type="entry name" value="Periplasmic binding protein-like I"/>
    <property type="match status" value="1"/>
</dbReference>
<dbReference type="CDD" id="cd06312">
    <property type="entry name" value="PBP1_ABC_sugar_binding-like"/>
    <property type="match status" value="1"/>
</dbReference>
<proteinExistence type="inferred from homology"/>
<evidence type="ECO:0000256" key="2">
    <source>
        <dbReference type="ARBA" id="ARBA00007639"/>
    </source>
</evidence>
<keyword evidence="6" id="KW-1185">Reference proteome</keyword>
<dbReference type="PANTHER" id="PTHR30036:SF7">
    <property type="entry name" value="ABC TRANSPORTER PERIPLASMIC-BINDING PROTEIN YPHF"/>
    <property type="match status" value="1"/>
</dbReference>
<dbReference type="InterPro" id="IPR050555">
    <property type="entry name" value="Bact_Solute-Bind_Prot2"/>
</dbReference>
<dbReference type="Pfam" id="PF13407">
    <property type="entry name" value="Peripla_BP_4"/>
    <property type="match status" value="1"/>
</dbReference>
<gene>
    <name evidence="5" type="ORF">L1785_19150</name>
</gene>
<dbReference type="GO" id="GO:0030246">
    <property type="term" value="F:carbohydrate binding"/>
    <property type="evidence" value="ECO:0007669"/>
    <property type="project" value="TreeGrafter"/>
</dbReference>
<protein>
    <submittedName>
        <fullName evidence="5">Sugar ABC transporter substrate-binding protein</fullName>
    </submittedName>
</protein>
<comment type="subcellular location">
    <subcellularLocation>
        <location evidence="1">Cell envelope</location>
    </subcellularLocation>
</comment>
<accession>A0AA41QGL3</accession>
<dbReference type="AlphaFoldDB" id="A0AA41QGL3"/>
<dbReference type="PROSITE" id="PS51257">
    <property type="entry name" value="PROKAR_LIPOPROTEIN"/>
    <property type="match status" value="1"/>
</dbReference>
<organism evidence="5 6">
    <name type="scientific">Antribacter soli</name>
    <dbReference type="NCBI Taxonomy" id="2910976"/>
    <lineage>
        <taxon>Bacteria</taxon>
        <taxon>Bacillati</taxon>
        <taxon>Actinomycetota</taxon>
        <taxon>Actinomycetes</taxon>
        <taxon>Micrococcales</taxon>
        <taxon>Promicromonosporaceae</taxon>
        <taxon>Antribacter</taxon>
    </lineage>
</organism>
<evidence type="ECO:0000256" key="3">
    <source>
        <dbReference type="SAM" id="SignalP"/>
    </source>
</evidence>
<dbReference type="Proteomes" id="UP001165405">
    <property type="component" value="Unassembled WGS sequence"/>
</dbReference>
<evidence type="ECO:0000256" key="1">
    <source>
        <dbReference type="ARBA" id="ARBA00004196"/>
    </source>
</evidence>
<dbReference type="RefSeq" id="WP_236090897.1">
    <property type="nucleotide sequence ID" value="NZ_JAKGSG010000053.1"/>
</dbReference>
<feature type="signal peptide" evidence="3">
    <location>
        <begin position="1"/>
        <end position="35"/>
    </location>
</feature>
<feature type="chain" id="PRO_5041277098" evidence="3">
    <location>
        <begin position="36"/>
        <end position="347"/>
    </location>
</feature>
<evidence type="ECO:0000259" key="4">
    <source>
        <dbReference type="Pfam" id="PF13407"/>
    </source>
</evidence>
<dbReference type="GO" id="GO:0030288">
    <property type="term" value="C:outer membrane-bounded periplasmic space"/>
    <property type="evidence" value="ECO:0007669"/>
    <property type="project" value="TreeGrafter"/>
</dbReference>
<evidence type="ECO:0000313" key="5">
    <source>
        <dbReference type="EMBL" id="MCF4123093.1"/>
    </source>
</evidence>
<dbReference type="InterPro" id="IPR028082">
    <property type="entry name" value="Peripla_BP_I"/>
</dbReference>
<comment type="similarity">
    <text evidence="2">Belongs to the bacterial solute-binding protein 2 family.</text>
</comment>
<name>A0AA41QGL3_9MICO</name>
<comment type="caution">
    <text evidence="5">The sequence shown here is derived from an EMBL/GenBank/DDBJ whole genome shotgun (WGS) entry which is preliminary data.</text>
</comment>
<dbReference type="InterPro" id="IPR025997">
    <property type="entry name" value="SBP_2_dom"/>
</dbReference>
<dbReference type="PANTHER" id="PTHR30036">
    <property type="entry name" value="D-XYLOSE-BINDING PERIPLASMIC PROTEIN"/>
    <property type="match status" value="1"/>
</dbReference>
<dbReference type="EMBL" id="JAKGSG010000053">
    <property type="protein sequence ID" value="MCF4123093.1"/>
    <property type="molecule type" value="Genomic_DNA"/>
</dbReference>
<keyword evidence="3" id="KW-0732">Signal</keyword>
<evidence type="ECO:0000313" key="6">
    <source>
        <dbReference type="Proteomes" id="UP001165405"/>
    </source>
</evidence>
<dbReference type="Gene3D" id="3.40.50.2300">
    <property type="match status" value="2"/>
</dbReference>
<reference evidence="5" key="1">
    <citation type="submission" date="2022-01" db="EMBL/GenBank/DDBJ databases">
        <title>Antribacter sp. nov., isolated from Guizhou of China.</title>
        <authorList>
            <person name="Chengliang C."/>
            <person name="Ya Z."/>
        </authorList>
    </citation>
    <scope>NUCLEOTIDE SEQUENCE</scope>
    <source>
        <strain evidence="5">KLBMP 9083</strain>
    </source>
</reference>